<organism evidence="1 2">
    <name type="scientific">Nocardia arthritidis</name>
    <dbReference type="NCBI Taxonomy" id="228602"/>
    <lineage>
        <taxon>Bacteria</taxon>
        <taxon>Bacillati</taxon>
        <taxon>Actinomycetota</taxon>
        <taxon>Actinomycetes</taxon>
        <taxon>Mycobacteriales</taxon>
        <taxon>Nocardiaceae</taxon>
        <taxon>Nocardia</taxon>
    </lineage>
</organism>
<dbReference type="EMBL" id="CP046172">
    <property type="protein sequence ID" value="QIS09915.1"/>
    <property type="molecule type" value="Genomic_DNA"/>
</dbReference>
<accession>A0A6G9Y9H5</accession>
<evidence type="ECO:0000313" key="1">
    <source>
        <dbReference type="EMBL" id="QIS09915.1"/>
    </source>
</evidence>
<name>A0A6G9Y9H5_9NOCA</name>
<sequence length="101" mass="11113">MMVDRLHTYTDKLSTAADANDGVKHKISTIFGRLQSNLDGRGEPWGTDHYGREFMEGKNGYANMRDATFTNAGNLGNGFGTFADGQRTAARKLTQNDYFGA</sequence>
<evidence type="ECO:0008006" key="3">
    <source>
        <dbReference type="Google" id="ProtNLM"/>
    </source>
</evidence>
<proteinExistence type="predicted"/>
<gene>
    <name evidence="1" type="ORF">F5544_10080</name>
</gene>
<protein>
    <recommendedName>
        <fullName evidence="3">WXG100 family type VII secretion target</fullName>
    </recommendedName>
</protein>
<dbReference type="RefSeq" id="WP_167472960.1">
    <property type="nucleotide sequence ID" value="NZ_CP046172.1"/>
</dbReference>
<evidence type="ECO:0000313" key="2">
    <source>
        <dbReference type="Proteomes" id="UP000503540"/>
    </source>
</evidence>
<dbReference type="Proteomes" id="UP000503540">
    <property type="component" value="Chromosome"/>
</dbReference>
<keyword evidence="2" id="KW-1185">Reference proteome</keyword>
<reference evidence="1 2" key="1">
    <citation type="journal article" date="2019" name="ACS Chem. Biol.">
        <title>Identification and Mobilization of a Cryptic Antibiotic Biosynthesis Gene Locus from a Human-Pathogenic Nocardia Isolate.</title>
        <authorList>
            <person name="Herisse M."/>
            <person name="Ishida K."/>
            <person name="Porter J.L."/>
            <person name="Howden B."/>
            <person name="Hertweck C."/>
            <person name="Stinear T.P."/>
            <person name="Pidot S.J."/>
        </authorList>
    </citation>
    <scope>NUCLEOTIDE SEQUENCE [LARGE SCALE GENOMIC DNA]</scope>
    <source>
        <strain evidence="1 2">AUSMDU00012717</strain>
    </source>
</reference>
<dbReference type="KEGG" id="nah:F5544_10080"/>
<dbReference type="AlphaFoldDB" id="A0A6G9Y9H5"/>